<reference evidence="1" key="1">
    <citation type="submission" date="2023-04" db="EMBL/GenBank/DDBJ databases">
        <title>Draft Genome sequencing of Naganishia species isolated from polar environments using Oxford Nanopore Technology.</title>
        <authorList>
            <person name="Leo P."/>
            <person name="Venkateswaran K."/>
        </authorList>
    </citation>
    <scope>NUCLEOTIDE SEQUENCE</scope>
    <source>
        <strain evidence="1">MNA-CCFEE 5262</strain>
    </source>
</reference>
<dbReference type="EMBL" id="JASBWS010000023">
    <property type="protein sequence ID" value="KAJ9110516.1"/>
    <property type="molecule type" value="Genomic_DNA"/>
</dbReference>
<organism evidence="1 2">
    <name type="scientific">Naganishia adeliensis</name>
    <dbReference type="NCBI Taxonomy" id="92952"/>
    <lineage>
        <taxon>Eukaryota</taxon>
        <taxon>Fungi</taxon>
        <taxon>Dikarya</taxon>
        <taxon>Basidiomycota</taxon>
        <taxon>Agaricomycotina</taxon>
        <taxon>Tremellomycetes</taxon>
        <taxon>Filobasidiales</taxon>
        <taxon>Filobasidiaceae</taxon>
        <taxon>Naganishia</taxon>
    </lineage>
</organism>
<protein>
    <submittedName>
        <fullName evidence="1">Uncharacterized protein</fullName>
    </submittedName>
</protein>
<comment type="caution">
    <text evidence="1">The sequence shown here is derived from an EMBL/GenBank/DDBJ whole genome shotgun (WGS) entry which is preliminary data.</text>
</comment>
<sequence>MSSNNTGNTSNTDKLGGGVKKLQLDNDSLETYFANLTDKNIDLGDSFSEPEPTLARPGSSSYPGSHNASFSDEGQPGSESADSDRKREFPVLVNGALKDGILLEGVGASCASRSIPKDGPPDAVTIQIDGFDPAGKGDAKSGRADGGSVRMFNGRDLTTCALGPEGIRITFYQPYNWTTNGFGKIELKKAVPMYKHEHDFAATVSAEKRRRQGK</sequence>
<accession>A0ACC2WI75</accession>
<keyword evidence="2" id="KW-1185">Reference proteome</keyword>
<gene>
    <name evidence="1" type="ORF">QFC20_002844</name>
</gene>
<evidence type="ECO:0000313" key="1">
    <source>
        <dbReference type="EMBL" id="KAJ9110516.1"/>
    </source>
</evidence>
<dbReference type="Proteomes" id="UP001230649">
    <property type="component" value="Unassembled WGS sequence"/>
</dbReference>
<proteinExistence type="predicted"/>
<name>A0ACC2WI75_9TREE</name>
<evidence type="ECO:0000313" key="2">
    <source>
        <dbReference type="Proteomes" id="UP001230649"/>
    </source>
</evidence>